<evidence type="ECO:0000259" key="1">
    <source>
        <dbReference type="Pfam" id="PF17194"/>
    </source>
</evidence>
<dbReference type="Pfam" id="PF11459">
    <property type="entry name" value="AbiEi_3"/>
    <property type="match status" value="1"/>
</dbReference>
<dbReference type="Pfam" id="PF17194">
    <property type="entry name" value="AbiEi_3_N"/>
    <property type="match status" value="1"/>
</dbReference>
<dbReference type="InterPro" id="IPR033455">
    <property type="entry name" value="AbiEi_3_N"/>
</dbReference>
<proteinExistence type="predicted"/>
<dbReference type="GeneID" id="93021356"/>
<dbReference type="KEGG" id="eva:EIB75_12320"/>
<gene>
    <name evidence="2" type="ORF">EIB75_12320</name>
</gene>
<organism evidence="2 3">
    <name type="scientific">Epilithonimonas vandammei</name>
    <dbReference type="NCBI Taxonomy" id="2487072"/>
    <lineage>
        <taxon>Bacteria</taxon>
        <taxon>Pseudomonadati</taxon>
        <taxon>Bacteroidota</taxon>
        <taxon>Flavobacteriia</taxon>
        <taxon>Flavobacteriales</taxon>
        <taxon>Weeksellaceae</taxon>
        <taxon>Chryseobacterium group</taxon>
        <taxon>Epilithonimonas</taxon>
    </lineage>
</organism>
<reference evidence="3" key="1">
    <citation type="submission" date="2018-11" db="EMBL/GenBank/DDBJ databases">
        <title>Proposal to divide the Flavobacteriaceae and reorganize its genera based on Amino Acid Identity values calculated from whole genome sequences.</title>
        <authorList>
            <person name="Nicholson A.C."/>
            <person name="Gulvik C.A."/>
            <person name="Whitney A.M."/>
            <person name="Sheth M."/>
            <person name="Batra D."/>
            <person name="Pryor J."/>
            <person name="Bernardet J.-F."/>
            <person name="Hugo C."/>
            <person name="Kampfer P."/>
            <person name="Newman J.D."/>
            <person name="McQuiston J.R."/>
        </authorList>
    </citation>
    <scope>NUCLEOTIDE SEQUENCE [LARGE SCALE GENOMIC DNA]</scope>
    <source>
        <strain evidence="3">H6466</strain>
    </source>
</reference>
<dbReference type="RefSeq" id="WP_002978180.1">
    <property type="nucleotide sequence ID" value="NZ_CP034160.1"/>
</dbReference>
<dbReference type="EMBL" id="CP034160">
    <property type="protein sequence ID" value="AZI56000.1"/>
    <property type="molecule type" value="Genomic_DNA"/>
</dbReference>
<dbReference type="Proteomes" id="UP000272316">
    <property type="component" value="Chromosome"/>
</dbReference>
<name>A0A3G8ZFW5_9FLAO</name>
<evidence type="ECO:0000313" key="2">
    <source>
        <dbReference type="EMBL" id="AZI56000.1"/>
    </source>
</evidence>
<accession>A0A3G8ZFW5</accession>
<protein>
    <recommendedName>
        <fullName evidence="1">Transcriptional regulator AbiEi antitoxin N-terminal domain-containing protein</fullName>
    </recommendedName>
</protein>
<dbReference type="AlphaFoldDB" id="A0A3G8ZFW5"/>
<evidence type="ECO:0000313" key="3">
    <source>
        <dbReference type="Proteomes" id="UP000272316"/>
    </source>
</evidence>
<sequence>MALNPERRKLLEQMMPESMIVTRNWLAEQASLDKHAIDNLVKSKQLKSLWKGLYIRGKVQLSWQSIVYTLQSVMETDFVVGGLTALELKGFSHYIPTSKKENIHLYGNDKLPVWANELSENINFVRHTRNELFSGMEKNVSDKYTSTVFWKEDLGELKISCPERACLEMLNEVPNKISLEHADQLIQGMTSLSPRTLQKLLEVCTNVKVKRLFLWLASRHNYTWFSKLNTDNLDLGSGNRVIVKGGELDKTYKITVPKDFQL</sequence>
<dbReference type="InterPro" id="IPR021561">
    <property type="entry name" value="AbiEi_3"/>
</dbReference>
<feature type="domain" description="Transcriptional regulator AbiEi antitoxin N-terminal" evidence="1">
    <location>
        <begin position="9"/>
        <end position="96"/>
    </location>
</feature>